<feature type="binding site" evidence="11">
    <location>
        <position position="121"/>
    </location>
    <ligand>
        <name>5-methyltetrahydropteroyltri-L-glutamate</name>
        <dbReference type="ChEBI" id="CHEBI:58207"/>
    </ligand>
</feature>
<feature type="domain" description="Cobalamin-independent methionine synthase MetE N-terminal" evidence="16">
    <location>
        <begin position="3"/>
        <end position="318"/>
    </location>
</feature>
<dbReference type="Pfam" id="PF08267">
    <property type="entry name" value="Meth_synt_1"/>
    <property type="match status" value="1"/>
</dbReference>
<dbReference type="PIRSF" id="PIRSF000382">
    <property type="entry name" value="MeTrfase_B12_ind"/>
    <property type="match status" value="1"/>
</dbReference>
<feature type="binding site" evidence="11">
    <location>
        <begin position="16"/>
        <end position="19"/>
    </location>
    <ligand>
        <name>5-methyltetrahydropteroyltri-L-glutamate</name>
        <dbReference type="ChEBI" id="CHEBI:58207"/>
    </ligand>
</feature>
<evidence type="ECO:0000256" key="2">
    <source>
        <dbReference type="ARBA" id="ARBA00004681"/>
    </source>
</evidence>
<comment type="pathway">
    <text evidence="2 11">Amino-acid biosynthesis; L-methionine biosynthesis via de novo pathway; L-methionine from L-homocysteine (MetE route): step 1/1.</text>
</comment>
<dbReference type="FunFam" id="3.20.20.210:FF:000003">
    <property type="entry name" value="5-methyltetrahydropteroyltriglutamate--homocysteine methyltransferase"/>
    <property type="match status" value="1"/>
</dbReference>
<feature type="binding site" evidence="13">
    <location>
        <position position="652"/>
    </location>
    <ligand>
        <name>Zn(2+)</name>
        <dbReference type="ChEBI" id="CHEBI:29105"/>
        <label>1</label>
        <note>catalytic</note>
    </ligand>
</feature>
<sequence length="763" mass="84302">MTKTHNLGFPRIGAKRELKFALESYWKGESSREELTRVGAALRWRHWNDQKGLDLVPVGDFAFYDQMLDMSFTLGNLPDRVQGFHGDALDNYFRVARGRSAQSAEEHAACCGGVAAGEMTKWFDTNYHYIVPEFSSATTFSLDASRLLEHLAEARAAGVQAKPVIVGPLTYLALGKAKDDSDKLALLARLLPAYVELLATLAAQGVEWVQIDEPILVTELDDAWCAAFRTAYATLNGAGVKLLLATYFGQLLDNLPLVCELPVQGVHLDAINARGEVDALIAGLPADRVISLGVINGRNIWKTDLNAVLDWLEPVAKQLGDRLWIAPSCSLLHVPVDLASEQKLDADVKSWLAFALQKLDELRVLAGALRHGRHSVADALSANRAAIDARRQSPRVNNPAVKAAVAAIDAALGKRQRPYADRAPKQAAHLKLPLFPTTTIGSFPQTAAIRHARSQYKAGALDDARYRAAMEAEIARSVREQEALGLDVLVHGEAERNDMVEYFGEQLEGYAFSQFGWVQSYGSRCVKPPILFGDISRPKAMTVGWIQYAQSLTSKPMKGMLTGPVTILNWSFVRDDQPRSVSCYQLALAIREEVLDLERAGINVIQIDEAALREGLPLRRAQWKAYLDWAVESFRITANGVRDETQIHTHMCYSEFNDIIASIAEMDADVITIETSRSDMELLDAFDDFKYPNEIGPGVYDIHSPNIPSQEHIVQLMRKAAERVPGERLWVNPDCGLKTRQWAEVLPALTNMVAAARTLRAGG</sequence>
<evidence type="ECO:0000256" key="10">
    <source>
        <dbReference type="ARBA" id="ARBA00023167"/>
    </source>
</evidence>
<proteinExistence type="inferred from homology"/>
<dbReference type="EMBL" id="CP044067">
    <property type="protein sequence ID" value="QET05014.1"/>
    <property type="molecule type" value="Genomic_DNA"/>
</dbReference>
<dbReference type="InterPro" id="IPR006276">
    <property type="entry name" value="Cobalamin-indep_Met_synthase"/>
</dbReference>
<dbReference type="Gene3D" id="3.20.20.210">
    <property type="match status" value="2"/>
</dbReference>
<evidence type="ECO:0000256" key="11">
    <source>
        <dbReference type="HAMAP-Rule" id="MF_00172"/>
    </source>
</evidence>
<dbReference type="InterPro" id="IPR002629">
    <property type="entry name" value="Met_Synth_C/arc"/>
</dbReference>
<evidence type="ECO:0000256" key="1">
    <source>
        <dbReference type="ARBA" id="ARBA00002777"/>
    </source>
</evidence>
<evidence type="ECO:0000256" key="14">
    <source>
        <dbReference type="PIRSR" id="PIRSR000382-3"/>
    </source>
</evidence>
<dbReference type="Proteomes" id="UP000322822">
    <property type="component" value="Chromosome 2"/>
</dbReference>
<evidence type="ECO:0000259" key="15">
    <source>
        <dbReference type="Pfam" id="PF01717"/>
    </source>
</evidence>
<dbReference type="InterPro" id="IPR013215">
    <property type="entry name" value="Cbl-indep_Met_Synth_N"/>
</dbReference>
<feature type="binding site" evidence="11">
    <location>
        <position position="493"/>
    </location>
    <ligand>
        <name>L-homocysteine</name>
        <dbReference type="ChEBI" id="CHEBI:58199"/>
    </ligand>
</feature>
<keyword evidence="8 11" id="KW-0677">Repeat</keyword>
<dbReference type="GO" id="GO:0071265">
    <property type="term" value="P:L-methionine biosynthetic process"/>
    <property type="evidence" value="ECO:0007669"/>
    <property type="project" value="UniProtKB-ARBA"/>
</dbReference>
<feature type="binding site" evidence="11 12">
    <location>
        <begin position="440"/>
        <end position="442"/>
    </location>
    <ligand>
        <name>L-homocysteine</name>
        <dbReference type="ChEBI" id="CHEBI:58199"/>
    </ligand>
</feature>
<dbReference type="NCBIfam" id="NF003556">
    <property type="entry name" value="PRK05222.1"/>
    <property type="match status" value="1"/>
</dbReference>
<feature type="binding site" evidence="11 12">
    <location>
        <begin position="440"/>
        <end position="442"/>
    </location>
    <ligand>
        <name>L-methionine</name>
        <dbReference type="ChEBI" id="CHEBI:57844"/>
    </ligand>
</feature>
<evidence type="ECO:0000256" key="7">
    <source>
        <dbReference type="ARBA" id="ARBA00022723"/>
    </source>
</evidence>
<keyword evidence="6 11" id="KW-0808">Transferase</keyword>
<reference evidence="17 18" key="1">
    <citation type="submission" date="2019-09" db="EMBL/GenBank/DDBJ databases">
        <title>FDA dAtabase for Regulatory Grade micrObial Sequences (FDA-ARGOS): Supporting development and validation of Infectious Disease Dx tests.</title>
        <authorList>
            <person name="Sciortino C."/>
            <person name="Tallon L."/>
            <person name="Sadzewicz L."/>
            <person name="Vavikolanu K."/>
            <person name="Mehta A."/>
            <person name="Aluvathingal J."/>
            <person name="Nadendla S."/>
            <person name="Nandy P."/>
            <person name="Geyer C."/>
            <person name="Yan Y."/>
            <person name="Sichtig H."/>
        </authorList>
    </citation>
    <scope>NUCLEOTIDE SEQUENCE [LARGE SCALE GENOMIC DNA]</scope>
    <source>
        <strain evidence="17 18">FDAARGOS_664</strain>
    </source>
</reference>
<comment type="cofactor">
    <cofactor evidence="13">
        <name>Zn(2+)</name>
        <dbReference type="ChEBI" id="CHEBI:29105"/>
    </cofactor>
    <text evidence="13">Binds 2 Zn(2+) ions per subunit.</text>
</comment>
<dbReference type="UniPathway" id="UPA00051">
    <property type="reaction ID" value="UER00082"/>
</dbReference>
<feature type="binding site" evidence="11">
    <location>
        <position position="650"/>
    </location>
    <ligand>
        <name>Zn(2+)</name>
        <dbReference type="ChEBI" id="CHEBI:29105"/>
        <note>catalytic</note>
    </ligand>
</feature>
<evidence type="ECO:0000256" key="13">
    <source>
        <dbReference type="PIRSR" id="PIRSR000382-2"/>
    </source>
</evidence>
<keyword evidence="7 11" id="KW-0479">Metal-binding</keyword>
<feature type="binding site" evidence="13">
    <location>
        <position position="735"/>
    </location>
    <ligand>
        <name>Zn(2+)</name>
        <dbReference type="ChEBI" id="CHEBI:29105"/>
        <label>1</label>
        <note>catalytic</note>
    </ligand>
</feature>
<feature type="binding site" evidence="11 12">
    <location>
        <position position="570"/>
    </location>
    <ligand>
        <name>5-methyltetrahydropteroyltri-L-glutamate</name>
        <dbReference type="ChEBI" id="CHEBI:58207"/>
    </ligand>
</feature>
<dbReference type="CDD" id="cd03312">
    <property type="entry name" value="CIMS_N_terminal_like"/>
    <property type="match status" value="1"/>
</dbReference>
<dbReference type="AlphaFoldDB" id="A0A5P2HBN6"/>
<comment type="similarity">
    <text evidence="3 11">Belongs to the vitamin-B12 independent methionine synthase family.</text>
</comment>
<feature type="binding site" evidence="13">
    <location>
        <position position="650"/>
    </location>
    <ligand>
        <name>Zn(2+)</name>
        <dbReference type="ChEBI" id="CHEBI:29105"/>
        <label>1</label>
        <note>catalytic</note>
    </ligand>
</feature>
<evidence type="ECO:0000259" key="16">
    <source>
        <dbReference type="Pfam" id="PF08267"/>
    </source>
</evidence>
<dbReference type="CDD" id="cd03311">
    <property type="entry name" value="CIMS_C_terminal_like"/>
    <property type="match status" value="1"/>
</dbReference>
<dbReference type="NCBIfam" id="TIGR01371">
    <property type="entry name" value="met_syn_B12ind"/>
    <property type="match status" value="1"/>
</dbReference>
<evidence type="ECO:0000256" key="6">
    <source>
        <dbReference type="ARBA" id="ARBA00022679"/>
    </source>
</evidence>
<feature type="binding site" evidence="11 12">
    <location>
        <position position="608"/>
    </location>
    <ligand>
        <name>L-homocysteine</name>
        <dbReference type="ChEBI" id="CHEBI:58199"/>
    </ligand>
</feature>
<evidence type="ECO:0000256" key="8">
    <source>
        <dbReference type="ARBA" id="ARBA00022737"/>
    </source>
</evidence>
<keyword evidence="4 11" id="KW-0489">Methyltransferase</keyword>
<evidence type="ECO:0000313" key="17">
    <source>
        <dbReference type="EMBL" id="QET05014.1"/>
    </source>
</evidence>
<feature type="active site" description="Proton donor" evidence="11 14">
    <location>
        <position position="703"/>
    </location>
</feature>
<dbReference type="SUPFAM" id="SSF51726">
    <property type="entry name" value="UROD/MetE-like"/>
    <property type="match status" value="2"/>
</dbReference>
<feature type="domain" description="Cobalamin-independent methionine synthase MetE C-terminal/archaeal" evidence="15">
    <location>
        <begin position="435"/>
        <end position="757"/>
    </location>
</feature>
<evidence type="ECO:0000256" key="12">
    <source>
        <dbReference type="PIRSR" id="PIRSR000382-1"/>
    </source>
</evidence>
<comment type="cofactor">
    <cofactor evidence="11">
        <name>Zn(2+)</name>
        <dbReference type="ChEBI" id="CHEBI:29105"/>
    </cofactor>
    <text evidence="11">Binds 1 zinc ion per subunit.</text>
</comment>
<dbReference type="RefSeq" id="WP_150375074.1">
    <property type="nucleotide sequence ID" value="NZ_CP044067.1"/>
</dbReference>
<evidence type="ECO:0000256" key="3">
    <source>
        <dbReference type="ARBA" id="ARBA00009553"/>
    </source>
</evidence>
<feature type="binding site" evidence="12">
    <location>
        <position position="126"/>
    </location>
    <ligand>
        <name>5-methyltetrahydropteroyltri-L-glutamate</name>
        <dbReference type="ChEBI" id="CHEBI:58207"/>
    </ligand>
</feature>
<accession>A0A5P2HBN6</accession>
<feature type="binding site" evidence="11 12">
    <location>
        <position position="608"/>
    </location>
    <ligand>
        <name>L-methionine</name>
        <dbReference type="ChEBI" id="CHEBI:57844"/>
    </ligand>
</feature>
<gene>
    <name evidence="11 17" type="primary">metE</name>
    <name evidence="17" type="ORF">FOB72_23440</name>
</gene>
<evidence type="ECO:0000256" key="4">
    <source>
        <dbReference type="ARBA" id="ARBA00022603"/>
    </source>
</evidence>
<keyword evidence="5 11" id="KW-0028">Amino-acid biosynthesis</keyword>
<dbReference type="GO" id="GO:0032259">
    <property type="term" value="P:methylation"/>
    <property type="evidence" value="ECO:0007669"/>
    <property type="project" value="UniProtKB-KW"/>
</dbReference>
<dbReference type="Pfam" id="PF01717">
    <property type="entry name" value="Meth_synt_2"/>
    <property type="match status" value="1"/>
</dbReference>
<keyword evidence="9 11" id="KW-0862">Zinc</keyword>
<feature type="binding site" evidence="11">
    <location>
        <position position="652"/>
    </location>
    <ligand>
        <name>Zn(2+)</name>
        <dbReference type="ChEBI" id="CHEBI:29105"/>
        <note>catalytic</note>
    </ligand>
</feature>
<feature type="binding site" evidence="11 12">
    <location>
        <position position="493"/>
    </location>
    <ligand>
        <name>L-methionine</name>
        <dbReference type="ChEBI" id="CHEBI:57844"/>
    </ligand>
</feature>
<evidence type="ECO:0000313" key="18">
    <source>
        <dbReference type="Proteomes" id="UP000322822"/>
    </source>
</evidence>
<name>A0A5P2HBN6_9BURK</name>
<dbReference type="GO" id="GO:0003871">
    <property type="term" value="F:5-methyltetrahydropteroyltriglutamate-homocysteine S-methyltransferase activity"/>
    <property type="evidence" value="ECO:0007669"/>
    <property type="project" value="UniProtKB-UniRule"/>
</dbReference>
<dbReference type="InterPro" id="IPR038071">
    <property type="entry name" value="UROD/MetE-like_sf"/>
</dbReference>
<organism evidence="17 18">
    <name type="scientific">Cupriavidus pauculus</name>
    <dbReference type="NCBI Taxonomy" id="82633"/>
    <lineage>
        <taxon>Bacteria</taxon>
        <taxon>Pseudomonadati</taxon>
        <taxon>Pseudomonadota</taxon>
        <taxon>Betaproteobacteria</taxon>
        <taxon>Burkholderiales</taxon>
        <taxon>Burkholderiaceae</taxon>
        <taxon>Cupriavidus</taxon>
    </lineage>
</organism>
<evidence type="ECO:0000256" key="9">
    <source>
        <dbReference type="ARBA" id="ARBA00022833"/>
    </source>
</evidence>
<feature type="binding site" evidence="11">
    <location>
        <position position="735"/>
    </location>
    <ligand>
        <name>Zn(2+)</name>
        <dbReference type="ChEBI" id="CHEBI:29105"/>
        <note>catalytic</note>
    </ligand>
</feature>
<dbReference type="GO" id="GO:0008270">
    <property type="term" value="F:zinc ion binding"/>
    <property type="evidence" value="ECO:0007669"/>
    <property type="project" value="InterPro"/>
</dbReference>
<feature type="binding site" evidence="12">
    <location>
        <position position="19"/>
    </location>
    <ligand>
        <name>5-methyltetrahydropteroyltri-L-glutamate</name>
        <dbReference type="ChEBI" id="CHEBI:58207"/>
    </ligand>
</feature>
<comment type="function">
    <text evidence="1 11">Catalyzes the transfer of a methyl group from 5-methyltetrahydrofolate to homocysteine resulting in methionine formation.</text>
</comment>
<dbReference type="HAMAP" id="MF_00172">
    <property type="entry name" value="Meth_synth"/>
    <property type="match status" value="1"/>
</dbReference>
<feature type="binding site" evidence="11 12">
    <location>
        <begin position="524"/>
        <end position="525"/>
    </location>
    <ligand>
        <name>5-methyltetrahydropteroyltri-L-glutamate</name>
        <dbReference type="ChEBI" id="CHEBI:58207"/>
    </ligand>
</feature>
<protein>
    <recommendedName>
        <fullName evidence="11">5-methyltetrahydropteroyltriglutamate--homocysteine methyltransferase</fullName>
        <ecNumber evidence="11">2.1.1.14</ecNumber>
    </recommendedName>
    <alternativeName>
        <fullName evidence="11">Cobalamin-independent methionine synthase</fullName>
    </alternativeName>
    <alternativeName>
        <fullName evidence="11">Methionine synthase, vitamin-B12 independent isozyme</fullName>
    </alternativeName>
</protein>
<dbReference type="FunFam" id="3.20.20.210:FF:000002">
    <property type="entry name" value="5-methyltetrahydropteroyltriglutamate--homocysteine methyltransferase"/>
    <property type="match status" value="1"/>
</dbReference>
<evidence type="ECO:0000256" key="5">
    <source>
        <dbReference type="ARBA" id="ARBA00022605"/>
    </source>
</evidence>
<feature type="binding site" evidence="11">
    <location>
        <position position="614"/>
    </location>
    <ligand>
        <name>5-methyltetrahydropteroyltri-L-glutamate</name>
        <dbReference type="ChEBI" id="CHEBI:58207"/>
    </ligand>
</feature>
<keyword evidence="10 11" id="KW-0486">Methionine biosynthesis</keyword>
<feature type="binding site" evidence="11">
    <location>
        <position position="674"/>
    </location>
    <ligand>
        <name>Zn(2+)</name>
        <dbReference type="ChEBI" id="CHEBI:29105"/>
        <note>catalytic</note>
    </ligand>
</feature>
<dbReference type="OrthoDB" id="244285at2"/>
<dbReference type="EC" id="2.1.1.14" evidence="11"/>
<feature type="binding site" evidence="13">
    <location>
        <position position="674"/>
    </location>
    <ligand>
        <name>Zn(2+)</name>
        <dbReference type="ChEBI" id="CHEBI:29105"/>
        <label>1</label>
        <note>catalytic</note>
    </ligand>
</feature>
<dbReference type="PANTHER" id="PTHR30519">
    <property type="entry name" value="5-METHYLTETRAHYDROPTEROYLTRIGLUTAMATE--HOMOCYSTEINE METHYLTRANSFERASE"/>
    <property type="match status" value="1"/>
</dbReference>
<comment type="catalytic activity">
    <reaction evidence="11">
        <text>5-methyltetrahydropteroyltri-L-glutamate + L-homocysteine = tetrahydropteroyltri-L-glutamate + L-methionine</text>
        <dbReference type="Rhea" id="RHEA:21196"/>
        <dbReference type="ChEBI" id="CHEBI:57844"/>
        <dbReference type="ChEBI" id="CHEBI:58140"/>
        <dbReference type="ChEBI" id="CHEBI:58199"/>
        <dbReference type="ChEBI" id="CHEBI:58207"/>
        <dbReference type="EC" id="2.1.1.14"/>
    </reaction>
</comment>